<organism evidence="1 2">
    <name type="scientific">Chionoecetes opilio</name>
    <name type="common">Atlantic snow crab</name>
    <name type="synonym">Cancer opilio</name>
    <dbReference type="NCBI Taxonomy" id="41210"/>
    <lineage>
        <taxon>Eukaryota</taxon>
        <taxon>Metazoa</taxon>
        <taxon>Ecdysozoa</taxon>
        <taxon>Arthropoda</taxon>
        <taxon>Crustacea</taxon>
        <taxon>Multicrustacea</taxon>
        <taxon>Malacostraca</taxon>
        <taxon>Eumalacostraca</taxon>
        <taxon>Eucarida</taxon>
        <taxon>Decapoda</taxon>
        <taxon>Pleocyemata</taxon>
        <taxon>Brachyura</taxon>
        <taxon>Eubrachyura</taxon>
        <taxon>Majoidea</taxon>
        <taxon>Majidae</taxon>
        <taxon>Chionoecetes</taxon>
    </lineage>
</organism>
<dbReference type="EMBL" id="JACEEZ010022597">
    <property type="protein sequence ID" value="KAG0712247.1"/>
    <property type="molecule type" value="Genomic_DNA"/>
</dbReference>
<dbReference type="AlphaFoldDB" id="A0A8J5CLJ2"/>
<dbReference type="Proteomes" id="UP000770661">
    <property type="component" value="Unassembled WGS sequence"/>
</dbReference>
<accession>A0A8J5CLJ2</accession>
<gene>
    <name evidence="1" type="ORF">GWK47_018907</name>
</gene>
<name>A0A8J5CLJ2_CHIOP</name>
<sequence>MATERLQLPSFHHNVQDWLLHVQGYLANTSANDQQIFNAVVCVLPTEVAALVQSTITSPPDSNRFAALKSALLDVYRRPDHHHLQELQTITLGYRRPSIMWQQMQLINIRCNTSLPTAVLRSMFLQKLPWEEATDLTHALASRLSHPYGLQELRTSPTPWPAASSTCMGYRDYDLTYALAIRLVYLYGLQGATNLTYALASRPRLPAWVTGSYRPHLRLASHLVYLYGLQDYRPHLRPGQPPRYLYGVTGSYEPHLRPRHPPRLPAWVFEVS</sequence>
<proteinExistence type="predicted"/>
<comment type="caution">
    <text evidence="1">The sequence shown here is derived from an EMBL/GenBank/DDBJ whole genome shotgun (WGS) entry which is preliminary data.</text>
</comment>
<evidence type="ECO:0000313" key="2">
    <source>
        <dbReference type="Proteomes" id="UP000770661"/>
    </source>
</evidence>
<protein>
    <submittedName>
        <fullName evidence="1">Uncharacterized protein</fullName>
    </submittedName>
</protein>
<reference evidence="1" key="1">
    <citation type="submission" date="2020-07" db="EMBL/GenBank/DDBJ databases">
        <title>The High-quality genome of the commercially important snow crab, Chionoecetes opilio.</title>
        <authorList>
            <person name="Jeong J.-H."/>
            <person name="Ryu S."/>
        </authorList>
    </citation>
    <scope>NUCLEOTIDE SEQUENCE</scope>
    <source>
        <strain evidence="1">MADBK_172401_WGS</strain>
        <tissue evidence="1">Digestive gland</tissue>
    </source>
</reference>
<keyword evidence="2" id="KW-1185">Reference proteome</keyword>
<dbReference type="OrthoDB" id="10257314at2759"/>
<evidence type="ECO:0000313" key="1">
    <source>
        <dbReference type="EMBL" id="KAG0712247.1"/>
    </source>
</evidence>